<dbReference type="PRINTS" id="PR00081">
    <property type="entry name" value="GDHRDH"/>
</dbReference>
<dbReference type="InterPro" id="IPR036291">
    <property type="entry name" value="NAD(P)-bd_dom_sf"/>
</dbReference>
<dbReference type="OrthoDB" id="9786435at2"/>
<name>A0A2N5WYC6_9GAMM</name>
<gene>
    <name evidence="1" type="ORF">C0039_18095</name>
</gene>
<evidence type="ECO:0008006" key="3">
    <source>
        <dbReference type="Google" id="ProtNLM"/>
    </source>
</evidence>
<dbReference type="EMBL" id="PKUS01000033">
    <property type="protein sequence ID" value="PLW67241.1"/>
    <property type="molecule type" value="Genomic_DNA"/>
</dbReference>
<protein>
    <recommendedName>
        <fullName evidence="3">3-alpha-hydroxysteroid dehydrogenase</fullName>
    </recommendedName>
</protein>
<comment type="caution">
    <text evidence="1">The sequence shown here is derived from an EMBL/GenBank/DDBJ whole genome shotgun (WGS) entry which is preliminary data.</text>
</comment>
<dbReference type="Pfam" id="PF13561">
    <property type="entry name" value="adh_short_C2"/>
    <property type="match status" value="1"/>
</dbReference>
<reference evidence="1 2" key="1">
    <citation type="submission" date="2018-01" db="EMBL/GenBank/DDBJ databases">
        <title>The draft genome sequence of Halioglobus lutimaris HF004.</title>
        <authorList>
            <person name="Du Z.-J."/>
            <person name="Shi M.-J."/>
        </authorList>
    </citation>
    <scope>NUCLEOTIDE SEQUENCE [LARGE SCALE GENOMIC DNA]</scope>
    <source>
        <strain evidence="1 2">HF004</strain>
    </source>
</reference>
<organism evidence="1 2">
    <name type="scientific">Pseudohalioglobus lutimaris</name>
    <dbReference type="NCBI Taxonomy" id="1737061"/>
    <lineage>
        <taxon>Bacteria</taxon>
        <taxon>Pseudomonadati</taxon>
        <taxon>Pseudomonadota</taxon>
        <taxon>Gammaproteobacteria</taxon>
        <taxon>Cellvibrionales</taxon>
        <taxon>Halieaceae</taxon>
        <taxon>Pseudohalioglobus</taxon>
    </lineage>
</organism>
<dbReference type="Proteomes" id="UP000235005">
    <property type="component" value="Unassembled WGS sequence"/>
</dbReference>
<dbReference type="InterPro" id="IPR002347">
    <property type="entry name" value="SDR_fam"/>
</dbReference>
<dbReference type="RefSeq" id="WP_101518868.1">
    <property type="nucleotide sequence ID" value="NZ_PKUS01000033.1"/>
</dbReference>
<dbReference type="AlphaFoldDB" id="A0A2N5WYC6"/>
<sequence>MGTYALTGSASGIGAALKSALAAQGHSLISIDIKDADVIADLSTPEGRRAVISAVMDKAPDGLDGFIPLAGLGGGTAPDLLITRLNYFGTVELVEGLRPALEKKSGAVVLLCSNSAPMVPPDEAFITSLLAGDESEALALAENVQAGTHYMLTKRALNYWMRRNVMAYGRDGIRMNAVAPGPTLTPMTTPLFESDEYAPIMKSLLEQTPANRAGEAEEVANCIEFLLSPSASNVYGTLLFVDGGYDAHTRTDHV</sequence>
<evidence type="ECO:0000313" key="1">
    <source>
        <dbReference type="EMBL" id="PLW67241.1"/>
    </source>
</evidence>
<dbReference type="Gene3D" id="3.40.50.720">
    <property type="entry name" value="NAD(P)-binding Rossmann-like Domain"/>
    <property type="match status" value="1"/>
</dbReference>
<dbReference type="PANTHER" id="PTHR43975">
    <property type="entry name" value="ZGC:101858"/>
    <property type="match status" value="1"/>
</dbReference>
<dbReference type="PANTHER" id="PTHR43975:SF2">
    <property type="entry name" value="EG:BACR7A4.14 PROTEIN-RELATED"/>
    <property type="match status" value="1"/>
</dbReference>
<proteinExistence type="predicted"/>
<accession>A0A2N5WYC6</accession>
<evidence type="ECO:0000313" key="2">
    <source>
        <dbReference type="Proteomes" id="UP000235005"/>
    </source>
</evidence>
<dbReference type="SUPFAM" id="SSF51735">
    <property type="entry name" value="NAD(P)-binding Rossmann-fold domains"/>
    <property type="match status" value="1"/>
</dbReference>
<keyword evidence="2" id="KW-1185">Reference proteome</keyword>